<keyword evidence="2" id="KW-1185">Reference proteome</keyword>
<sequence length="60" mass="6613">MFIHVSIFIKPIHPLSLSLDLISPSSNPFPYYHFLGGPPITTLATATPSLEFDPELGVQF</sequence>
<gene>
    <name evidence="1" type="ORF">HYC85_017441</name>
</gene>
<evidence type="ECO:0000313" key="1">
    <source>
        <dbReference type="EMBL" id="KAF5943364.1"/>
    </source>
</evidence>
<comment type="caution">
    <text evidence="1">The sequence shown here is derived from an EMBL/GenBank/DDBJ whole genome shotgun (WGS) entry which is preliminary data.</text>
</comment>
<dbReference type="Proteomes" id="UP000593564">
    <property type="component" value="Unassembled WGS sequence"/>
</dbReference>
<dbReference type="AlphaFoldDB" id="A0A7J7GVA0"/>
<organism evidence="1 2">
    <name type="scientific">Camellia sinensis</name>
    <name type="common">Tea plant</name>
    <name type="synonym">Thea sinensis</name>
    <dbReference type="NCBI Taxonomy" id="4442"/>
    <lineage>
        <taxon>Eukaryota</taxon>
        <taxon>Viridiplantae</taxon>
        <taxon>Streptophyta</taxon>
        <taxon>Embryophyta</taxon>
        <taxon>Tracheophyta</taxon>
        <taxon>Spermatophyta</taxon>
        <taxon>Magnoliopsida</taxon>
        <taxon>eudicotyledons</taxon>
        <taxon>Gunneridae</taxon>
        <taxon>Pentapetalae</taxon>
        <taxon>asterids</taxon>
        <taxon>Ericales</taxon>
        <taxon>Theaceae</taxon>
        <taxon>Camellia</taxon>
    </lineage>
</organism>
<protein>
    <submittedName>
        <fullName evidence="1">Uncharacterized protein</fullName>
    </submittedName>
</protein>
<accession>A0A7J7GVA0</accession>
<reference evidence="1 2" key="2">
    <citation type="submission" date="2020-07" db="EMBL/GenBank/DDBJ databases">
        <title>Genome assembly of wild tea tree DASZ reveals pedigree and selection history of tea varieties.</title>
        <authorList>
            <person name="Zhang W."/>
        </authorList>
    </citation>
    <scope>NUCLEOTIDE SEQUENCE [LARGE SCALE GENOMIC DNA]</scope>
    <source>
        <strain evidence="2">cv. G240</strain>
        <tissue evidence="1">Leaf</tissue>
    </source>
</reference>
<proteinExistence type="predicted"/>
<evidence type="ECO:0000313" key="2">
    <source>
        <dbReference type="Proteomes" id="UP000593564"/>
    </source>
</evidence>
<dbReference type="EMBL" id="JACBKZ010000008">
    <property type="protein sequence ID" value="KAF5943364.1"/>
    <property type="molecule type" value="Genomic_DNA"/>
</dbReference>
<reference evidence="2" key="1">
    <citation type="journal article" date="2020" name="Nat. Commun.">
        <title>Genome assembly of wild tea tree DASZ reveals pedigree and selection history of tea varieties.</title>
        <authorList>
            <person name="Zhang W."/>
            <person name="Zhang Y."/>
            <person name="Qiu H."/>
            <person name="Guo Y."/>
            <person name="Wan H."/>
            <person name="Zhang X."/>
            <person name="Scossa F."/>
            <person name="Alseekh S."/>
            <person name="Zhang Q."/>
            <person name="Wang P."/>
            <person name="Xu L."/>
            <person name="Schmidt M.H."/>
            <person name="Jia X."/>
            <person name="Li D."/>
            <person name="Zhu A."/>
            <person name="Guo F."/>
            <person name="Chen W."/>
            <person name="Ni D."/>
            <person name="Usadel B."/>
            <person name="Fernie A.R."/>
            <person name="Wen W."/>
        </authorList>
    </citation>
    <scope>NUCLEOTIDE SEQUENCE [LARGE SCALE GENOMIC DNA]</scope>
    <source>
        <strain evidence="2">cv. G240</strain>
    </source>
</reference>
<name>A0A7J7GVA0_CAMSI</name>